<comment type="catalytic activity">
    <reaction evidence="13">
        <text>ATP + H2O = ADP + phosphate + H(+)</text>
        <dbReference type="Rhea" id="RHEA:13065"/>
        <dbReference type="ChEBI" id="CHEBI:15377"/>
        <dbReference type="ChEBI" id="CHEBI:15378"/>
        <dbReference type="ChEBI" id="CHEBI:30616"/>
        <dbReference type="ChEBI" id="CHEBI:43474"/>
        <dbReference type="ChEBI" id="CHEBI:456216"/>
        <dbReference type="EC" id="5.6.2.4"/>
    </reaction>
</comment>
<dbReference type="GO" id="GO:0033202">
    <property type="term" value="C:DNA helicase complex"/>
    <property type="evidence" value="ECO:0007669"/>
    <property type="project" value="TreeGrafter"/>
</dbReference>
<evidence type="ECO:0000256" key="6">
    <source>
        <dbReference type="ARBA" id="ARBA00022839"/>
    </source>
</evidence>
<accession>A0A0R3JU89</accession>
<keyword evidence="5 14" id="KW-0347">Helicase</keyword>
<dbReference type="OrthoDB" id="9810135at2"/>
<dbReference type="GO" id="GO:0005829">
    <property type="term" value="C:cytosol"/>
    <property type="evidence" value="ECO:0007669"/>
    <property type="project" value="TreeGrafter"/>
</dbReference>
<evidence type="ECO:0000259" key="16">
    <source>
        <dbReference type="PROSITE" id="PS51198"/>
    </source>
</evidence>
<protein>
    <recommendedName>
        <fullName evidence="12">DNA 3'-5' helicase</fullName>
        <ecNumber evidence="12">5.6.2.4</ecNumber>
    </recommendedName>
</protein>
<dbReference type="GO" id="GO:0043138">
    <property type="term" value="F:3'-5' DNA helicase activity"/>
    <property type="evidence" value="ECO:0007669"/>
    <property type="project" value="UniProtKB-EC"/>
</dbReference>
<dbReference type="AlphaFoldDB" id="A0A0R3JU89"/>
<dbReference type="GO" id="GO:0005524">
    <property type="term" value="F:ATP binding"/>
    <property type="evidence" value="ECO:0007669"/>
    <property type="project" value="UniProtKB-UniRule"/>
</dbReference>
<dbReference type="InterPro" id="IPR038726">
    <property type="entry name" value="PDDEXK_AddAB-type"/>
</dbReference>
<evidence type="ECO:0000256" key="10">
    <source>
        <dbReference type="ARBA" id="ARBA00023235"/>
    </source>
</evidence>
<feature type="coiled-coil region" evidence="15">
    <location>
        <begin position="178"/>
        <end position="205"/>
    </location>
</feature>
<evidence type="ECO:0000256" key="11">
    <source>
        <dbReference type="ARBA" id="ARBA00034617"/>
    </source>
</evidence>
<dbReference type="PROSITE" id="PS51217">
    <property type="entry name" value="UVRD_HELICASE_CTER"/>
    <property type="match status" value="1"/>
</dbReference>
<dbReference type="Pfam" id="PF00580">
    <property type="entry name" value="UvrD-helicase"/>
    <property type="match status" value="1"/>
</dbReference>
<dbReference type="CDD" id="cd17932">
    <property type="entry name" value="DEXQc_UvrD"/>
    <property type="match status" value="1"/>
</dbReference>
<dbReference type="InterPro" id="IPR011604">
    <property type="entry name" value="PDDEXK-like_dom_sf"/>
</dbReference>
<keyword evidence="7 14" id="KW-0067">ATP-binding</keyword>
<evidence type="ECO:0000256" key="2">
    <source>
        <dbReference type="ARBA" id="ARBA00022741"/>
    </source>
</evidence>
<keyword evidence="3" id="KW-0227">DNA damage</keyword>
<evidence type="ECO:0000256" key="1">
    <source>
        <dbReference type="ARBA" id="ARBA00022722"/>
    </source>
</evidence>
<dbReference type="GO" id="GO:0000725">
    <property type="term" value="P:recombinational repair"/>
    <property type="evidence" value="ECO:0007669"/>
    <property type="project" value="TreeGrafter"/>
</dbReference>
<dbReference type="GO" id="GO:0016887">
    <property type="term" value="F:ATP hydrolysis activity"/>
    <property type="evidence" value="ECO:0007669"/>
    <property type="project" value="RHEA"/>
</dbReference>
<dbReference type="GO" id="GO:0004527">
    <property type="term" value="F:exonuclease activity"/>
    <property type="evidence" value="ECO:0007669"/>
    <property type="project" value="UniProtKB-KW"/>
</dbReference>
<keyword evidence="9" id="KW-0234">DNA repair</keyword>
<dbReference type="EC" id="5.6.2.4" evidence="12"/>
<dbReference type="InterPro" id="IPR027417">
    <property type="entry name" value="P-loop_NTPase"/>
</dbReference>
<proteinExistence type="predicted"/>
<evidence type="ECO:0000256" key="14">
    <source>
        <dbReference type="PROSITE-ProRule" id="PRU00560"/>
    </source>
</evidence>
<keyword evidence="4 14" id="KW-0378">Hydrolase</keyword>
<dbReference type="Proteomes" id="UP000052015">
    <property type="component" value="Unassembled WGS sequence"/>
</dbReference>
<keyword evidence="2 14" id="KW-0547">Nucleotide-binding</keyword>
<reference evidence="18 19" key="1">
    <citation type="submission" date="2015-09" db="EMBL/GenBank/DDBJ databases">
        <title>Draft genome sequence of a Caloramator mitchellensis, a moderate thermophile from the Great Artesian Basin of Australia.</title>
        <authorList>
            <person name="Patel B.K."/>
        </authorList>
    </citation>
    <scope>NUCLEOTIDE SEQUENCE [LARGE SCALE GENOMIC DNA]</scope>
    <source>
        <strain evidence="18 19">VF08</strain>
    </source>
</reference>
<keyword evidence="8" id="KW-0238">DNA-binding</keyword>
<evidence type="ECO:0000256" key="7">
    <source>
        <dbReference type="ARBA" id="ARBA00022840"/>
    </source>
</evidence>
<dbReference type="Pfam" id="PF13361">
    <property type="entry name" value="UvrD_C"/>
    <property type="match status" value="1"/>
</dbReference>
<keyword evidence="1" id="KW-0540">Nuclease</keyword>
<dbReference type="GO" id="GO:0003677">
    <property type="term" value="F:DNA binding"/>
    <property type="evidence" value="ECO:0007669"/>
    <property type="project" value="UniProtKB-KW"/>
</dbReference>
<evidence type="ECO:0000256" key="3">
    <source>
        <dbReference type="ARBA" id="ARBA00022763"/>
    </source>
</evidence>
<feature type="domain" description="UvrD-like helicase ATP-binding" evidence="16">
    <location>
        <begin position="9"/>
        <end position="360"/>
    </location>
</feature>
<dbReference type="PATRIC" id="fig|908809.3.peg.949"/>
<dbReference type="PANTHER" id="PTHR11070">
    <property type="entry name" value="UVRD / RECB / PCRA DNA HELICASE FAMILY MEMBER"/>
    <property type="match status" value="1"/>
</dbReference>
<evidence type="ECO:0000259" key="17">
    <source>
        <dbReference type="PROSITE" id="PS51217"/>
    </source>
</evidence>
<dbReference type="PROSITE" id="PS51198">
    <property type="entry name" value="UVRD_HELICASE_ATP_BIND"/>
    <property type="match status" value="1"/>
</dbReference>
<evidence type="ECO:0000256" key="13">
    <source>
        <dbReference type="ARBA" id="ARBA00048988"/>
    </source>
</evidence>
<keyword evidence="15" id="KW-0175">Coiled coil</keyword>
<comment type="catalytic activity">
    <reaction evidence="11">
        <text>Couples ATP hydrolysis with the unwinding of duplex DNA by translocating in the 3'-5' direction.</text>
        <dbReference type="EC" id="5.6.2.4"/>
    </reaction>
</comment>
<evidence type="ECO:0000313" key="19">
    <source>
        <dbReference type="Proteomes" id="UP000052015"/>
    </source>
</evidence>
<keyword evidence="19" id="KW-1185">Reference proteome</keyword>
<dbReference type="Pfam" id="PF12705">
    <property type="entry name" value="PDDEXK_1"/>
    <property type="match status" value="1"/>
</dbReference>
<dbReference type="PANTHER" id="PTHR11070:SF48">
    <property type="entry name" value="ATP-DEPENDENT HELICASE_NUCLEASE SUBUNIT A"/>
    <property type="match status" value="1"/>
</dbReference>
<evidence type="ECO:0000256" key="8">
    <source>
        <dbReference type="ARBA" id="ARBA00023125"/>
    </source>
</evidence>
<evidence type="ECO:0000313" key="18">
    <source>
        <dbReference type="EMBL" id="KRQ87139.1"/>
    </source>
</evidence>
<dbReference type="Gene3D" id="1.10.486.10">
    <property type="entry name" value="PCRA, domain 4"/>
    <property type="match status" value="1"/>
</dbReference>
<dbReference type="Gene3D" id="3.40.50.300">
    <property type="entry name" value="P-loop containing nucleotide triphosphate hydrolases"/>
    <property type="match status" value="3"/>
</dbReference>
<dbReference type="InterPro" id="IPR014017">
    <property type="entry name" value="DNA_helicase_UvrD-like_C"/>
</dbReference>
<feature type="binding site" evidence="14">
    <location>
        <begin position="30"/>
        <end position="37"/>
    </location>
    <ligand>
        <name>ATP</name>
        <dbReference type="ChEBI" id="CHEBI:30616"/>
    </ligand>
</feature>
<evidence type="ECO:0000256" key="5">
    <source>
        <dbReference type="ARBA" id="ARBA00022806"/>
    </source>
</evidence>
<dbReference type="InterPro" id="IPR014016">
    <property type="entry name" value="UvrD-like_ATP-bd"/>
</dbReference>
<dbReference type="SUPFAM" id="SSF52980">
    <property type="entry name" value="Restriction endonuclease-like"/>
    <property type="match status" value="1"/>
</dbReference>
<feature type="domain" description="UvrD-like helicase C-terminal" evidence="17">
    <location>
        <begin position="402"/>
        <end position="675"/>
    </location>
</feature>
<dbReference type="InterPro" id="IPR011335">
    <property type="entry name" value="Restrct_endonuc-II-like"/>
</dbReference>
<dbReference type="InterPro" id="IPR000212">
    <property type="entry name" value="DNA_helicase_UvrD/REP"/>
</dbReference>
<gene>
    <name evidence="18" type="primary">uvrD1</name>
    <name evidence="18" type="ORF">ABG79_00937</name>
</gene>
<dbReference type="RefSeq" id="WP_057977630.1">
    <property type="nucleotide sequence ID" value="NZ_LKHP01000004.1"/>
</dbReference>
<evidence type="ECO:0000256" key="12">
    <source>
        <dbReference type="ARBA" id="ARBA00034808"/>
    </source>
</evidence>
<keyword evidence="6" id="KW-0269">Exonuclease</keyword>
<dbReference type="EMBL" id="LKHP01000004">
    <property type="protein sequence ID" value="KRQ87139.1"/>
    <property type="molecule type" value="Genomic_DNA"/>
</dbReference>
<organism evidence="18 19">
    <name type="scientific">Caloramator mitchellensis</name>
    <dbReference type="NCBI Taxonomy" id="908809"/>
    <lineage>
        <taxon>Bacteria</taxon>
        <taxon>Bacillati</taxon>
        <taxon>Bacillota</taxon>
        <taxon>Clostridia</taxon>
        <taxon>Eubacteriales</taxon>
        <taxon>Clostridiaceae</taxon>
        <taxon>Caloramator</taxon>
    </lineage>
</organism>
<dbReference type="SUPFAM" id="SSF52540">
    <property type="entry name" value="P-loop containing nucleoside triphosphate hydrolases"/>
    <property type="match status" value="1"/>
</dbReference>
<comment type="caution">
    <text evidence="18">The sequence shown here is derived from an EMBL/GenBank/DDBJ whole genome shotgun (WGS) entry which is preliminary data.</text>
</comment>
<evidence type="ECO:0000256" key="15">
    <source>
        <dbReference type="SAM" id="Coils"/>
    </source>
</evidence>
<keyword evidence="10" id="KW-0413">Isomerase</keyword>
<dbReference type="Gene3D" id="3.90.320.10">
    <property type="match status" value="1"/>
</dbReference>
<name>A0A0R3JU89_CALMK</name>
<dbReference type="STRING" id="908809.ABG79_00937"/>
<evidence type="ECO:0000256" key="9">
    <source>
        <dbReference type="ARBA" id="ARBA00023204"/>
    </source>
</evidence>
<sequence>MDIERIKSLYDVNDEQATALDINQNIALHAGAGSGKTRVLTRRYLRLLLETDCQVDDIVAITFTKKAALEMKSRVLELVNHFLNIEDKYIDRTKLRRIKEDINLSNISTFHSFCDSIIREYYYKLGLEPMYQIIEEVDAETLLTRFADEVVEEFLSDSNNETTFEILFDTFGIDYVIKKDLHSDLKELYKRIREKAEDIEKVEAYTYGSLKRYYNESIDEKIIEKYENIQLLILKMIQLIDKKYSEFKKNENLVDFNDLEIYMIKLLENFDDVRKNIKQRFKYFMIDEFQDTNDVQLKILLNLVENEDKSIDDGKLFIVGDIKQSIYAFRGTNYKVFSETTKLIEKKGKKHTLSVNYRSHDSLVEIINQMFKNMIPDYDELKTSGKIEGLSRFEYKFIDNIKEKSKSQDDSIKNIKNKLKGGRVSLEELGIFINKIEEKLEIKIHEEAAYIAERISYLISKGFQYRDIAILLRDRNNLKEYEEELKRSNIPYTILGGIGYFEKQEVIDLINFLKYIYRKNDEVALLGILRSPFVGVSDDDIVDIFKRIKSGLKLKEAIQILSDEKGIVKNTILKVESLKNTANFYSTYSFLKILIEELNIKEVLLGFENGVQKYRNIEKLLEIAKEFDRKGLFTPVEFLDYIENLNSVSKKEGEAFLDTEESNAVKIMTVHASKGLEFEVVFVPALEKELFKKNKRRIIFDATGIIDANGNIQKYGIVVEHKIDGLATSLFDYLVNKKYEEEKEEAIRLLYVAATRAIRYLCFSGYKASEDKKESLITSLMKNNLEELSNKTLDFDNYLKMKIAGETESLEDVDLNEIKTRIDHSFDYKSKFIASVSRYLSFMECPRKYYFKYIAKLDEDYLIDETEYEEDERIKTKQLKASLRGNIVHSILENIVRNRDINLDDYDFEIKRYIDNFYIIENKLYKNIQGQRIKSETELQFRVPLSNSTMSLFGIMDRVDILEVGDKYKAIIIDYKTNKINNEEDKKRVIEYYKPQFAAYEFGFNKIFNNIYKDIEILGMYLYLLDIGEYIDIKITNDERKKITDELIKTFEFIDNSSKFEVFQKGKCSENCKYSKICLV</sequence>
<evidence type="ECO:0000256" key="4">
    <source>
        <dbReference type="ARBA" id="ARBA00022801"/>
    </source>
</evidence>